<dbReference type="AlphaFoldDB" id="A0A3Q7JXB0"/>
<reference evidence="5" key="2">
    <citation type="submission" date="2019-01" db="UniProtKB">
        <authorList>
            <consortium name="EnsemblPlants"/>
        </authorList>
    </citation>
    <scope>IDENTIFICATION</scope>
    <source>
        <strain evidence="5">cv. Heinz 1706</strain>
    </source>
</reference>
<dbReference type="Gene3D" id="3.20.20.110">
    <property type="entry name" value="Ribulose bisphosphate carboxylase, large subunit, C-terminal domain"/>
    <property type="match status" value="1"/>
</dbReference>
<dbReference type="SMR" id="A0A3Q7JXB0"/>
<feature type="domain" description="Ribulose bisphosphate carboxylase large subunit C-terminal" evidence="4">
    <location>
        <begin position="2"/>
        <end position="95"/>
    </location>
</feature>
<reference evidence="5" key="1">
    <citation type="journal article" date="2012" name="Nature">
        <title>The tomato genome sequence provides insights into fleshy fruit evolution.</title>
        <authorList>
            <consortium name="Tomato Genome Consortium"/>
        </authorList>
    </citation>
    <scope>NUCLEOTIDE SEQUENCE [LARGE SCALE GENOMIC DNA]</scope>
    <source>
        <strain evidence="5">cv. Heinz 1706</strain>
    </source>
</reference>
<evidence type="ECO:0000256" key="2">
    <source>
        <dbReference type="ARBA" id="ARBA00025664"/>
    </source>
</evidence>
<dbReference type="InterPro" id="IPR036376">
    <property type="entry name" value="RuBisCO_lsu_C_sf"/>
</dbReference>
<comment type="function">
    <text evidence="2">RuBisCO catalyzes two reactions: the carboxylation of D-ribulose 1,5-bisphosphate, the primary event in carbon dioxide fixation, as well as the oxidative fragmentation of the pentose substrate in the photorespiration process. Both reactions occur simultaneously and in competition at the same active site.</text>
</comment>
<dbReference type="PaxDb" id="4081-Solyc12g062420.1.1"/>
<dbReference type="InterPro" id="IPR000685">
    <property type="entry name" value="RuBisCO_lsu_C"/>
</dbReference>
<evidence type="ECO:0000313" key="5">
    <source>
        <dbReference type="EnsemblPlants" id="Solyc12g062420.2.1.1"/>
    </source>
</evidence>
<organism evidence="5">
    <name type="scientific">Solanum lycopersicum</name>
    <name type="common">Tomato</name>
    <name type="synonym">Lycopersicon esculentum</name>
    <dbReference type="NCBI Taxonomy" id="4081"/>
    <lineage>
        <taxon>Eukaryota</taxon>
        <taxon>Viridiplantae</taxon>
        <taxon>Streptophyta</taxon>
        <taxon>Embryophyta</taxon>
        <taxon>Tracheophyta</taxon>
        <taxon>Spermatophyta</taxon>
        <taxon>Magnoliopsida</taxon>
        <taxon>eudicotyledons</taxon>
        <taxon>Gunneridae</taxon>
        <taxon>Pentapetalae</taxon>
        <taxon>asterids</taxon>
        <taxon>lamiids</taxon>
        <taxon>Solanales</taxon>
        <taxon>Solanaceae</taxon>
        <taxon>Solanoideae</taxon>
        <taxon>Solaneae</taxon>
        <taxon>Solanum</taxon>
        <taxon>Solanum subgen. Lycopersicon</taxon>
    </lineage>
</organism>
<dbReference type="GO" id="GO:0016984">
    <property type="term" value="F:ribulose-bisphosphate carboxylase activity"/>
    <property type="evidence" value="ECO:0007669"/>
    <property type="project" value="InterPro"/>
</dbReference>
<dbReference type="STRING" id="4081.A0A3Q7JXB0"/>
<evidence type="ECO:0000256" key="1">
    <source>
        <dbReference type="ARBA" id="ARBA00022481"/>
    </source>
</evidence>
<name>A0A3Q7JXB0_SOLLC</name>
<dbReference type="Proteomes" id="UP000004994">
    <property type="component" value="Chromosome 12"/>
</dbReference>
<comment type="subunit">
    <text evidence="3">Heterohexadecamer of 8 large chains and 8 small chains; disulfide-linked. The disulfide link is formed within the large subunit homodimers.</text>
</comment>
<keyword evidence="6" id="KW-1185">Reference proteome</keyword>
<dbReference type="GO" id="GO:0000287">
    <property type="term" value="F:magnesium ion binding"/>
    <property type="evidence" value="ECO:0007669"/>
    <property type="project" value="InterPro"/>
</dbReference>
<sequence>DVHEYLRDRLDFTKYDENVKSQPFYAVDGSFLILCRSTFKAHAETCEIKGHYFNAIAGTSKEMIKRVVFPRELGVPTVMHDYLMAGFTTTYILSNSTVTLGNLRVDMMIHPS</sequence>
<dbReference type="Gramene" id="Solyc12g062420.2.1">
    <property type="protein sequence ID" value="Solyc12g062420.2.1.1"/>
    <property type="gene ID" value="Solyc12g062420.2"/>
</dbReference>
<dbReference type="InParanoid" id="A0A3Q7JXB0"/>
<proteinExistence type="predicted"/>
<protein>
    <recommendedName>
        <fullName evidence="4">Ribulose bisphosphate carboxylase large subunit C-terminal domain-containing protein</fullName>
    </recommendedName>
</protein>
<dbReference type="EnsemblPlants" id="Solyc12g062420.2.1">
    <property type="protein sequence ID" value="Solyc12g062420.2.1.1"/>
    <property type="gene ID" value="Solyc12g062420.2"/>
</dbReference>
<keyword evidence="1" id="KW-0488">Methylation</keyword>
<dbReference type="PANTHER" id="PTHR42704:SF17">
    <property type="entry name" value="RIBULOSE BISPHOSPHATE CARBOXYLASE LARGE CHAIN"/>
    <property type="match status" value="1"/>
</dbReference>
<dbReference type="FunCoup" id="A0A3Q7JXB0">
    <property type="interactions" value="1"/>
</dbReference>
<evidence type="ECO:0000256" key="3">
    <source>
        <dbReference type="ARBA" id="ARBA00025888"/>
    </source>
</evidence>
<dbReference type="Pfam" id="PF00016">
    <property type="entry name" value="RuBisCO_large"/>
    <property type="match status" value="1"/>
</dbReference>
<dbReference type="InterPro" id="IPR033966">
    <property type="entry name" value="RuBisCO"/>
</dbReference>
<evidence type="ECO:0000313" key="6">
    <source>
        <dbReference type="Proteomes" id="UP000004994"/>
    </source>
</evidence>
<accession>A0A3Q7JXB0</accession>
<dbReference type="PANTHER" id="PTHR42704">
    <property type="entry name" value="RIBULOSE BISPHOSPHATE CARBOXYLASE"/>
    <property type="match status" value="1"/>
</dbReference>
<evidence type="ECO:0000259" key="4">
    <source>
        <dbReference type="Pfam" id="PF00016"/>
    </source>
</evidence>
<dbReference type="SUPFAM" id="SSF51649">
    <property type="entry name" value="RuBisCo, C-terminal domain"/>
    <property type="match status" value="1"/>
</dbReference>